<dbReference type="SMART" id="SM00322">
    <property type="entry name" value="KH"/>
    <property type="match status" value="1"/>
</dbReference>
<dbReference type="InterPro" id="IPR004088">
    <property type="entry name" value="KH_dom_type_1"/>
</dbReference>
<dbReference type="InterPro" id="IPR047367">
    <property type="entry name" value="Tudor_AKAP1"/>
</dbReference>
<dbReference type="EMBL" id="VEVO01000015">
    <property type="protein sequence ID" value="KAF0030318.1"/>
    <property type="molecule type" value="Genomic_DNA"/>
</dbReference>
<dbReference type="SUPFAM" id="SSF54791">
    <property type="entry name" value="Eukaryotic type KH-domain (KH-domain type I)"/>
    <property type="match status" value="1"/>
</dbReference>
<comment type="caution">
    <text evidence="5">The sequence shown here is derived from an EMBL/GenBank/DDBJ whole genome shotgun (WGS) entry which is preliminary data.</text>
</comment>
<dbReference type="InterPro" id="IPR050621">
    <property type="entry name" value="Tudor_domain_containing"/>
</dbReference>
<name>A0A6A4SDI4_SCOMX</name>
<dbReference type="InterPro" id="IPR035437">
    <property type="entry name" value="SNase_OB-fold_sf"/>
</dbReference>
<feature type="region of interest" description="Disordered" evidence="2">
    <location>
        <begin position="338"/>
        <end position="376"/>
    </location>
</feature>
<keyword evidence="1" id="KW-0694">RNA-binding</keyword>
<dbReference type="Pfam" id="PF00013">
    <property type="entry name" value="KH_1"/>
    <property type="match status" value="1"/>
</dbReference>
<dbReference type="GO" id="GO:0003723">
    <property type="term" value="F:RNA binding"/>
    <property type="evidence" value="ECO:0007669"/>
    <property type="project" value="UniProtKB-UniRule"/>
</dbReference>
<feature type="compositionally biased region" description="Basic and acidic residues" evidence="2">
    <location>
        <begin position="356"/>
        <end position="366"/>
    </location>
</feature>
<keyword evidence="3" id="KW-0472">Membrane</keyword>
<reference evidence="5 6" key="1">
    <citation type="submission" date="2019-06" db="EMBL/GenBank/DDBJ databases">
        <title>Draft genomes of female and male turbot (Scophthalmus maximus).</title>
        <authorList>
            <person name="Xu H."/>
            <person name="Xu X.-W."/>
            <person name="Shao C."/>
            <person name="Chen S."/>
        </authorList>
    </citation>
    <scope>NUCLEOTIDE SEQUENCE [LARGE SCALE GENOMIC DNA]</scope>
    <source>
        <strain evidence="5">Ysfricsl-2016a</strain>
        <tissue evidence="5">Blood</tissue>
    </source>
</reference>
<evidence type="ECO:0000259" key="4">
    <source>
        <dbReference type="PROSITE" id="PS50304"/>
    </source>
</evidence>
<dbReference type="PANTHER" id="PTHR22948:SF65">
    <property type="entry name" value="A-KINASE ANCHORING PROTEIN 1"/>
    <property type="match status" value="1"/>
</dbReference>
<feature type="region of interest" description="Disordered" evidence="2">
    <location>
        <begin position="36"/>
        <end position="81"/>
    </location>
</feature>
<dbReference type="CDD" id="cd22395">
    <property type="entry name" value="KH-I_AKAP1"/>
    <property type="match status" value="1"/>
</dbReference>
<feature type="domain" description="Tudor" evidence="4">
    <location>
        <begin position="699"/>
        <end position="758"/>
    </location>
</feature>
<organism evidence="5 6">
    <name type="scientific">Scophthalmus maximus</name>
    <name type="common">Turbot</name>
    <name type="synonym">Psetta maxima</name>
    <dbReference type="NCBI Taxonomy" id="52904"/>
    <lineage>
        <taxon>Eukaryota</taxon>
        <taxon>Metazoa</taxon>
        <taxon>Chordata</taxon>
        <taxon>Craniata</taxon>
        <taxon>Vertebrata</taxon>
        <taxon>Euteleostomi</taxon>
        <taxon>Actinopterygii</taxon>
        <taxon>Neopterygii</taxon>
        <taxon>Teleostei</taxon>
        <taxon>Neoteleostei</taxon>
        <taxon>Acanthomorphata</taxon>
        <taxon>Carangaria</taxon>
        <taxon>Pleuronectiformes</taxon>
        <taxon>Pleuronectoidei</taxon>
        <taxon>Scophthalmidae</taxon>
        <taxon>Scophthalmus</taxon>
    </lineage>
</organism>
<dbReference type="Gene3D" id="3.30.1370.10">
    <property type="entry name" value="K Homology domain, type 1"/>
    <property type="match status" value="1"/>
</dbReference>
<accession>A0A6A4SDI4</accession>
<feature type="compositionally biased region" description="Basic residues" evidence="2">
    <location>
        <begin position="884"/>
        <end position="895"/>
    </location>
</feature>
<dbReference type="InterPro" id="IPR036612">
    <property type="entry name" value="KH_dom_type_1_sf"/>
</dbReference>
<gene>
    <name evidence="5" type="ORF">F2P81_017049</name>
</gene>
<dbReference type="Gene3D" id="2.30.30.140">
    <property type="match status" value="1"/>
</dbReference>
<dbReference type="InterPro" id="IPR047368">
    <property type="entry name" value="KH-I_AKAP1"/>
</dbReference>
<evidence type="ECO:0000256" key="3">
    <source>
        <dbReference type="SAM" id="Phobius"/>
    </source>
</evidence>
<dbReference type="GO" id="GO:0005739">
    <property type="term" value="C:mitochondrion"/>
    <property type="evidence" value="ECO:0007669"/>
    <property type="project" value="UniProtKB-ARBA"/>
</dbReference>
<evidence type="ECO:0000256" key="2">
    <source>
        <dbReference type="SAM" id="MobiDB-lite"/>
    </source>
</evidence>
<dbReference type="SMART" id="SM00333">
    <property type="entry name" value="TUDOR"/>
    <property type="match status" value="1"/>
</dbReference>
<evidence type="ECO:0000313" key="6">
    <source>
        <dbReference type="Proteomes" id="UP000438429"/>
    </source>
</evidence>
<dbReference type="AlphaFoldDB" id="A0A6A4SDI4"/>
<dbReference type="GO" id="GO:0016020">
    <property type="term" value="C:membrane"/>
    <property type="evidence" value="ECO:0007669"/>
    <property type="project" value="TreeGrafter"/>
</dbReference>
<dbReference type="InterPro" id="IPR004087">
    <property type="entry name" value="KH_dom"/>
</dbReference>
<dbReference type="InterPro" id="IPR002999">
    <property type="entry name" value="Tudor"/>
</dbReference>
<dbReference type="PROSITE" id="PS50084">
    <property type="entry name" value="KH_TYPE_1"/>
    <property type="match status" value="1"/>
</dbReference>
<dbReference type="PROSITE" id="PS50304">
    <property type="entry name" value="TUDOR"/>
    <property type="match status" value="1"/>
</dbReference>
<keyword evidence="3" id="KW-0812">Transmembrane</keyword>
<feature type="region of interest" description="Disordered" evidence="2">
    <location>
        <begin position="878"/>
        <end position="902"/>
    </location>
</feature>
<dbReference type="Gene3D" id="2.40.50.90">
    <property type="match status" value="1"/>
</dbReference>
<feature type="region of interest" description="Disordered" evidence="2">
    <location>
        <begin position="101"/>
        <end position="135"/>
    </location>
</feature>
<keyword evidence="3" id="KW-1133">Transmembrane helix</keyword>
<dbReference type="GO" id="GO:0034237">
    <property type="term" value="F:protein kinase A regulatory subunit binding"/>
    <property type="evidence" value="ECO:0007669"/>
    <property type="project" value="TreeGrafter"/>
</dbReference>
<dbReference type="Pfam" id="PF00567">
    <property type="entry name" value="TUDOR"/>
    <property type="match status" value="1"/>
</dbReference>
<protein>
    <recommendedName>
        <fullName evidence="4">Tudor domain-containing protein</fullName>
    </recommendedName>
</protein>
<feature type="region of interest" description="Disordered" evidence="2">
    <location>
        <begin position="190"/>
        <end position="211"/>
    </location>
</feature>
<sequence>MPLTFRSVVPYTLPGVLALIGWWWYISRKKERIITHGSPEGAPTDAGLRTSPAEGSNGLVEKGTVSPTNDTECSTHRPPEVISQRTDHKIISRIHVQDNEAALSVEQSSEEPAPHLGSNKGEDVHKPSVLTQLSPGKDESLLVSLKDPEKCSSIAFVLEPNQHQLKDPAFAPEAVVEEVVLSSRSKDVTSSAPTTACLSDAERPEPEGEVSQDKIIVSAVTPARVKRVIPSEADSQETPPSAQDFHQQILTSTPTTADLTFTALTTAHESITSPVTTEDTQVHSSGQEQDLELLAAGLVSGVITAATQEVLGVTRCQITDSSTPLASNRRCTQQEPVATAPLHDHLPTSSSQNSCESREAAEKEQQGKTNGCSSAPVWEPVEISHTAHQTNTAQKGHWPTREAAPSVPLLDMKLKGNEVATLAEDSACSTCHSEDGISSEDLQNSTFDNQMDVIQITDLSAREAALSQSSSEMATETAALSITEENLVDAECEIKMLNVMGLRNIAHVPCEVETDHSGGSDVNSMDSVDSGCTMSTGESQSNHAASSSSELIIWEIEVPKHLVGRLIGKQGRFVSFVKQTSGAKIYISTLPYTQDVQICHIEGSQQQVDKALSMIGKKFKDLDLTNLYVPPLALPSLPMTSWLLLPSGVTVEVIVVNIVSAGHVFVQQHTHPTYHALRSLDQQMFLCYSQPGTPALPSPAEVGVICAAPAVEGAWWRAQVITFYKETNEVEIRYVDYGGYDRVKIDSLRQIRSDFVTLPFQGAEVLLDNINPLPGEDRFSPEATSLMEEMTRGVALLAQVSNYDNNTGLPLVHLWNMVGEEANCELSSYHTTCSCTAFHTGTLESWTRLLKSIIFQEVGTERARMHYARGRCDVEQSWSVGGRRPQRRNHEKGKRPLPPSVRSSCPTLIDRPVLRMRTTVHFLFMLDSPWGSNTLI</sequence>
<dbReference type="Proteomes" id="UP000438429">
    <property type="component" value="Unassembled WGS sequence"/>
</dbReference>
<dbReference type="SUPFAM" id="SSF63748">
    <property type="entry name" value="Tudor/PWWP/MBT"/>
    <property type="match status" value="1"/>
</dbReference>
<dbReference type="PANTHER" id="PTHR22948">
    <property type="entry name" value="TUDOR DOMAIN CONTAINING PROTEIN"/>
    <property type="match status" value="1"/>
</dbReference>
<dbReference type="CDD" id="cd20407">
    <property type="entry name" value="Tudor_AKAP1"/>
    <property type="match status" value="1"/>
</dbReference>
<evidence type="ECO:0000256" key="1">
    <source>
        <dbReference type="PROSITE-ProRule" id="PRU00117"/>
    </source>
</evidence>
<proteinExistence type="predicted"/>
<evidence type="ECO:0000313" key="5">
    <source>
        <dbReference type="EMBL" id="KAF0030318.1"/>
    </source>
</evidence>
<feature type="transmembrane region" description="Helical" evidence="3">
    <location>
        <begin position="7"/>
        <end position="25"/>
    </location>
</feature>